<keyword evidence="10" id="KW-1185">Reference proteome</keyword>
<organism evidence="9 10">
    <name type="scientific">Phytohabitans flavus</name>
    <dbReference type="NCBI Taxonomy" id="1076124"/>
    <lineage>
        <taxon>Bacteria</taxon>
        <taxon>Bacillati</taxon>
        <taxon>Actinomycetota</taxon>
        <taxon>Actinomycetes</taxon>
        <taxon>Micromonosporales</taxon>
        <taxon>Micromonosporaceae</taxon>
    </lineage>
</organism>
<dbReference type="KEGG" id="pfla:Pflav_030280"/>
<keyword evidence="2" id="KW-0813">Transport</keyword>
<keyword evidence="6 7" id="KW-0472">Membrane</keyword>
<evidence type="ECO:0000256" key="2">
    <source>
        <dbReference type="ARBA" id="ARBA00022448"/>
    </source>
</evidence>
<keyword evidence="3" id="KW-1003">Cell membrane</keyword>
<protein>
    <recommendedName>
        <fullName evidence="8">ABC transmembrane type-1 domain-containing protein</fullName>
    </recommendedName>
</protein>
<evidence type="ECO:0000256" key="3">
    <source>
        <dbReference type="ARBA" id="ARBA00022475"/>
    </source>
</evidence>
<feature type="domain" description="ABC transmembrane type-1" evidence="8">
    <location>
        <begin position="2"/>
        <end position="54"/>
    </location>
</feature>
<gene>
    <name evidence="9" type="ORF">Pflav_030280</name>
</gene>
<dbReference type="GO" id="GO:0055085">
    <property type="term" value="P:transmembrane transport"/>
    <property type="evidence" value="ECO:0007669"/>
    <property type="project" value="InterPro"/>
</dbReference>
<reference evidence="9 10" key="1">
    <citation type="submission" date="2020-03" db="EMBL/GenBank/DDBJ databases">
        <title>Whole genome shotgun sequence of Phytohabitans flavus NBRC 107702.</title>
        <authorList>
            <person name="Komaki H."/>
            <person name="Tamura T."/>
        </authorList>
    </citation>
    <scope>NUCLEOTIDE SEQUENCE [LARGE SCALE GENOMIC DNA]</scope>
    <source>
        <strain evidence="9 10">NBRC 107702</strain>
    </source>
</reference>
<evidence type="ECO:0000256" key="1">
    <source>
        <dbReference type="ARBA" id="ARBA00004651"/>
    </source>
</evidence>
<dbReference type="InterPro" id="IPR000515">
    <property type="entry name" value="MetI-like"/>
</dbReference>
<feature type="transmembrane region" description="Helical" evidence="7">
    <location>
        <begin position="25"/>
        <end position="44"/>
    </location>
</feature>
<dbReference type="PANTHER" id="PTHR43163">
    <property type="entry name" value="DIPEPTIDE TRANSPORT SYSTEM PERMEASE PROTEIN DPPB-RELATED"/>
    <property type="match status" value="1"/>
</dbReference>
<reference evidence="9 10" key="2">
    <citation type="submission" date="2020-03" db="EMBL/GenBank/DDBJ databases">
        <authorList>
            <person name="Ichikawa N."/>
            <person name="Kimura A."/>
            <person name="Kitahashi Y."/>
            <person name="Uohara A."/>
        </authorList>
    </citation>
    <scope>NUCLEOTIDE SEQUENCE [LARGE SCALE GENOMIC DNA]</scope>
    <source>
        <strain evidence="9 10">NBRC 107702</strain>
    </source>
</reference>
<name>A0A6F8XS90_9ACTN</name>
<sequence length="59" mass="6272">METYFSLPGIGQAVGIAVQANDLPIVQGVVALVAVVYVVVNTLVDTGYRLLDPQSGRQR</sequence>
<keyword evidence="4 7" id="KW-0812">Transmembrane</keyword>
<evidence type="ECO:0000313" key="9">
    <source>
        <dbReference type="EMBL" id="BCB76618.1"/>
    </source>
</evidence>
<dbReference type="AlphaFoldDB" id="A0A6F8XS90"/>
<evidence type="ECO:0000256" key="6">
    <source>
        <dbReference type="ARBA" id="ARBA00023136"/>
    </source>
</evidence>
<keyword evidence="5 7" id="KW-1133">Transmembrane helix</keyword>
<comment type="subcellular location">
    <subcellularLocation>
        <location evidence="1">Cell membrane</location>
        <topology evidence="1">Multi-pass membrane protein</topology>
    </subcellularLocation>
</comment>
<dbReference type="Proteomes" id="UP000502508">
    <property type="component" value="Chromosome"/>
</dbReference>
<dbReference type="Pfam" id="PF00528">
    <property type="entry name" value="BPD_transp_1"/>
    <property type="match status" value="1"/>
</dbReference>
<accession>A0A6F8XS90</accession>
<evidence type="ECO:0000256" key="7">
    <source>
        <dbReference type="SAM" id="Phobius"/>
    </source>
</evidence>
<proteinExistence type="predicted"/>
<dbReference type="GO" id="GO:0005886">
    <property type="term" value="C:plasma membrane"/>
    <property type="evidence" value="ECO:0007669"/>
    <property type="project" value="UniProtKB-SubCell"/>
</dbReference>
<evidence type="ECO:0000259" key="8">
    <source>
        <dbReference type="Pfam" id="PF00528"/>
    </source>
</evidence>
<evidence type="ECO:0000256" key="4">
    <source>
        <dbReference type="ARBA" id="ARBA00022692"/>
    </source>
</evidence>
<evidence type="ECO:0000256" key="5">
    <source>
        <dbReference type="ARBA" id="ARBA00022989"/>
    </source>
</evidence>
<evidence type="ECO:0000313" key="10">
    <source>
        <dbReference type="Proteomes" id="UP000502508"/>
    </source>
</evidence>
<dbReference type="PANTHER" id="PTHR43163:SF3">
    <property type="entry name" value="PEPTIDE ABC TRANSPORTER PERMEASE PROTEIN"/>
    <property type="match status" value="1"/>
</dbReference>
<dbReference type="EMBL" id="AP022870">
    <property type="protein sequence ID" value="BCB76618.1"/>
    <property type="molecule type" value="Genomic_DNA"/>
</dbReference>